<protein>
    <submittedName>
        <fullName evidence="1">Uncharacterized protein</fullName>
    </submittedName>
</protein>
<reference evidence="1" key="1">
    <citation type="submission" date="2020-03" db="EMBL/GenBank/DDBJ databases">
        <title>The deep terrestrial virosphere.</title>
        <authorList>
            <person name="Holmfeldt K."/>
            <person name="Nilsson E."/>
            <person name="Simone D."/>
            <person name="Lopez-Fernandez M."/>
            <person name="Wu X."/>
            <person name="de Brujin I."/>
            <person name="Lundin D."/>
            <person name="Andersson A."/>
            <person name="Bertilsson S."/>
            <person name="Dopson M."/>
        </authorList>
    </citation>
    <scope>NUCLEOTIDE SEQUENCE</scope>
    <source>
        <strain evidence="1">MM415A04198</strain>
    </source>
</reference>
<dbReference type="AlphaFoldDB" id="A0A6M3JIX8"/>
<sequence length="67" mass="7568">MKADSCVCPGCQTELEVNGLYGHNLECSDCGCPLNVFHDDDIRVETPIGTIWISLPWEKWLREETAK</sequence>
<name>A0A6M3JIX8_9ZZZZ</name>
<gene>
    <name evidence="1" type="ORF">MM415A04198_0009</name>
</gene>
<evidence type="ECO:0000313" key="1">
    <source>
        <dbReference type="EMBL" id="QJA69883.1"/>
    </source>
</evidence>
<organism evidence="1">
    <name type="scientific">viral metagenome</name>
    <dbReference type="NCBI Taxonomy" id="1070528"/>
    <lineage>
        <taxon>unclassified sequences</taxon>
        <taxon>metagenomes</taxon>
        <taxon>organismal metagenomes</taxon>
    </lineage>
</organism>
<accession>A0A6M3JIX8</accession>
<proteinExistence type="predicted"/>
<dbReference type="EMBL" id="MT141744">
    <property type="protein sequence ID" value="QJA69883.1"/>
    <property type="molecule type" value="Genomic_DNA"/>
</dbReference>